<dbReference type="HOGENOM" id="CLU_052626_4_2_11"/>
<keyword evidence="1" id="KW-0456">Lyase</keyword>
<protein>
    <submittedName>
        <fullName evidence="1">CTP synthase (UTP-ammonia lyase)</fullName>
    </submittedName>
</protein>
<dbReference type="EMBL" id="CP001361">
    <property type="protein sequence ID" value="AFL05413.1"/>
    <property type="molecule type" value="Genomic_DNA"/>
</dbReference>
<reference evidence="1 2" key="1">
    <citation type="journal article" date="2012" name="J. Bacteriol.">
        <title>Complete Genome Sequence of the Probiotic Bacterium Bifidobacterium bifidum Strain BGN4.</title>
        <authorList>
            <person name="Yu D.S."/>
            <person name="Jeong H."/>
            <person name="Lee D.H."/>
            <person name="Kwon S.K."/>
            <person name="Song J.Y."/>
            <person name="Kim B.K."/>
            <person name="Park M.S."/>
            <person name="Ji G.E."/>
            <person name="Oh T.K."/>
            <person name="Kim J.F."/>
        </authorList>
    </citation>
    <scope>NUCLEOTIDE SEQUENCE [LARGE SCALE GENOMIC DNA]</scope>
    <source>
        <strain evidence="1 2">BGN4</strain>
    </source>
</reference>
<evidence type="ECO:0000313" key="2">
    <source>
        <dbReference type="Proteomes" id="UP000006173"/>
    </source>
</evidence>
<organism evidence="1 2">
    <name type="scientific">Bifidobacterium bifidum BGN4</name>
    <dbReference type="NCBI Taxonomy" id="484020"/>
    <lineage>
        <taxon>Bacteria</taxon>
        <taxon>Bacillati</taxon>
        <taxon>Actinomycetota</taxon>
        <taxon>Actinomycetes</taxon>
        <taxon>Bifidobacteriales</taxon>
        <taxon>Bifidobacteriaceae</taxon>
        <taxon>Bifidobacterium</taxon>
    </lineage>
</organism>
<dbReference type="PATRIC" id="fig|484020.3.peg.1811"/>
<accession>I3WKK0</accession>
<gene>
    <name evidence="1" type="ORF">BBB_1823</name>
</gene>
<dbReference type="GO" id="GO:0016829">
    <property type="term" value="F:lyase activity"/>
    <property type="evidence" value="ECO:0007669"/>
    <property type="project" value="UniProtKB-KW"/>
</dbReference>
<dbReference type="AlphaFoldDB" id="I3WKK0"/>
<sequence>MRQHKHLDDLMNRAEMDGRCCSASSPAERQAMLRRTRCGDVVRPFRSVYARREYWDGLNPIEQASHVIREMARRHPERVFAGLSAAVIYGFEHSWTLHDEPYVYIATDGFTKSRRSYHRLRRISVRRSDIREDCRVVRLYRPRGDGAAQDGSNTWSQVSKLADRIAHERALRDNVCIGEVRVTSPARTLVDCALLYPFEHVLSMFDSALRRGLVTREEIVAVCDGLRVDCGPVFRLLHYADARSENGGESFCRAVSIEEGFVPPQLQHTFYSRVTGKEAGRVDFIWHTEDGRIIVLEFDGMQKYIDPEMTSNRDVRQVVRDERQREQDLKEAGVSVVIRTNYIEVVQRAPFVMKLMQAGVPRAGAHPIFEHAD</sequence>
<name>I3WKK0_BIFBI</name>
<dbReference type="Proteomes" id="UP000006173">
    <property type="component" value="Chromosome"/>
</dbReference>
<dbReference type="KEGG" id="bbf:BBB_1823"/>
<evidence type="ECO:0000313" key="1">
    <source>
        <dbReference type="EMBL" id="AFL05413.1"/>
    </source>
</evidence>
<proteinExistence type="predicted"/>